<evidence type="ECO:0000313" key="2">
    <source>
        <dbReference type="Proteomes" id="UP000216215"/>
    </source>
</evidence>
<accession>A0AB36RC40</accession>
<keyword evidence="2" id="KW-1185">Reference proteome</keyword>
<name>A0AB36RC40_9HYPH</name>
<evidence type="ECO:0000313" key="1">
    <source>
        <dbReference type="EMBL" id="PAQ02026.1"/>
    </source>
</evidence>
<dbReference type="InterPro" id="IPR025412">
    <property type="entry name" value="DUF4304"/>
</dbReference>
<dbReference type="EMBL" id="NPKI01000015">
    <property type="protein sequence ID" value="PAQ02026.1"/>
    <property type="molecule type" value="Genomic_DNA"/>
</dbReference>
<proteinExistence type="predicted"/>
<dbReference type="AlphaFoldDB" id="A0AB36RC40"/>
<evidence type="ECO:0008006" key="3">
    <source>
        <dbReference type="Google" id="ProtNLM"/>
    </source>
</evidence>
<reference evidence="2" key="1">
    <citation type="submission" date="2017-08" db="EMBL/GenBank/DDBJ databases">
        <title>Mesorhizobium wenxinae sp. nov., a novel rhizobial species isolated from root nodules of chickpea (Cicer arietinum L.).</title>
        <authorList>
            <person name="Zhang J."/>
        </authorList>
    </citation>
    <scope>NUCLEOTIDE SEQUENCE [LARGE SCALE GENOMIC DNA]</scope>
    <source>
        <strain evidence="2">USDA 3392</strain>
    </source>
</reference>
<dbReference type="RefSeq" id="WP_095484641.1">
    <property type="nucleotide sequence ID" value="NZ_CP088151.1"/>
</dbReference>
<protein>
    <recommendedName>
        <fullName evidence="3">DUF4304 domain-containing protein</fullName>
    </recommendedName>
</protein>
<organism evidence="1 2">
    <name type="scientific">Mesorhizobium mediterraneum</name>
    <dbReference type="NCBI Taxonomy" id="43617"/>
    <lineage>
        <taxon>Bacteria</taxon>
        <taxon>Pseudomonadati</taxon>
        <taxon>Pseudomonadota</taxon>
        <taxon>Alphaproteobacteria</taxon>
        <taxon>Hyphomicrobiales</taxon>
        <taxon>Phyllobacteriaceae</taxon>
        <taxon>Mesorhizobium</taxon>
    </lineage>
</organism>
<dbReference type="Pfam" id="PF14137">
    <property type="entry name" value="DUF4304"/>
    <property type="match status" value="1"/>
</dbReference>
<sequence length="155" mass="17852">MSDGREIIVQALVETASRYGFRGVRATNFYREWPETVCLLNLQKSSWGPQFYLNAAIWLTRFGAERRPKEYNCHVRWRVNSQMEDEQSKAFTQALNLEHPLSDDHRLSLIKEGVGAYGFRLLARCDSEEAALRVADECEPQVMVALAARRQEKAD</sequence>
<gene>
    <name evidence="1" type="ORF">CIT25_11480</name>
</gene>
<comment type="caution">
    <text evidence="1">The sequence shown here is derived from an EMBL/GenBank/DDBJ whole genome shotgun (WGS) entry which is preliminary data.</text>
</comment>
<dbReference type="Proteomes" id="UP000216215">
    <property type="component" value="Unassembled WGS sequence"/>
</dbReference>